<evidence type="ECO:0000256" key="1">
    <source>
        <dbReference type="ARBA" id="ARBA00022747"/>
    </source>
</evidence>
<dbReference type="GO" id="GO:0009307">
    <property type="term" value="P:DNA restriction-modification system"/>
    <property type="evidence" value="ECO:0007669"/>
    <property type="project" value="UniProtKB-KW"/>
</dbReference>
<name>A0A7C0WU79_9BACT</name>
<dbReference type="AlphaFoldDB" id="A0A7C0WU79"/>
<keyword evidence="1" id="KW-0680">Restriction system</keyword>
<dbReference type="PANTHER" id="PTHR30195">
    <property type="entry name" value="TYPE I SITE-SPECIFIC DEOXYRIBONUCLEASE PROTEIN SUBUNIT M AND R"/>
    <property type="match status" value="1"/>
</dbReference>
<accession>A0A7C0WU79</accession>
<organism evidence="2">
    <name type="scientific">Thermodesulforhabdus norvegica</name>
    <dbReference type="NCBI Taxonomy" id="39841"/>
    <lineage>
        <taxon>Bacteria</taxon>
        <taxon>Pseudomonadati</taxon>
        <taxon>Thermodesulfobacteriota</taxon>
        <taxon>Syntrophobacteria</taxon>
        <taxon>Syntrophobacterales</taxon>
        <taxon>Thermodesulforhabdaceae</taxon>
        <taxon>Thermodesulforhabdus</taxon>
    </lineage>
</organism>
<proteinExistence type="predicted"/>
<protein>
    <recommendedName>
        <fullName evidence="3">Type I restriction enzyme, R subunit</fullName>
    </recommendedName>
</protein>
<sequence>MRHLLDAYIRAEESEKLAAFDDMTLVEMIVERGEDAVDELPEGLRNNKEAMAETIENNVRKLIIDEMAVNPRYYEKMSRLLDALIQERRRQALEYKEYLKRIVELTKKVKQPETGSSYPEVINRPALRALYDNLELVATREVKEAQANWGERPGVDTRAERALALDQAIRSIKKDDWRGNKFKEREVRSAIRSVLGDNSELVDRIFEIVKNQREY</sequence>
<evidence type="ECO:0008006" key="3">
    <source>
        <dbReference type="Google" id="ProtNLM"/>
    </source>
</evidence>
<dbReference type="InterPro" id="IPR051268">
    <property type="entry name" value="Type-I_R_enzyme_R_subunit"/>
</dbReference>
<gene>
    <name evidence="2" type="ORF">ENG14_01885</name>
</gene>
<comment type="caution">
    <text evidence="2">The sequence shown here is derived from an EMBL/GenBank/DDBJ whole genome shotgun (WGS) entry which is preliminary data.</text>
</comment>
<dbReference type="Proteomes" id="UP000886355">
    <property type="component" value="Unassembled WGS sequence"/>
</dbReference>
<evidence type="ECO:0000313" key="2">
    <source>
        <dbReference type="EMBL" id="HDL89635.1"/>
    </source>
</evidence>
<dbReference type="EMBL" id="DQZW01000089">
    <property type="protein sequence ID" value="HDL89635.1"/>
    <property type="molecule type" value="Genomic_DNA"/>
</dbReference>
<reference evidence="2" key="1">
    <citation type="journal article" date="2020" name="mSystems">
        <title>Genome- and Community-Level Interaction Insights into Carbon Utilization and Element Cycling Functions of Hydrothermarchaeota in Hydrothermal Sediment.</title>
        <authorList>
            <person name="Zhou Z."/>
            <person name="Liu Y."/>
            <person name="Xu W."/>
            <person name="Pan J."/>
            <person name="Luo Z.H."/>
            <person name="Li M."/>
        </authorList>
    </citation>
    <scope>NUCLEOTIDE SEQUENCE [LARGE SCALE GENOMIC DNA]</scope>
    <source>
        <strain evidence="2">HyVt-19</strain>
    </source>
</reference>
<dbReference type="PANTHER" id="PTHR30195:SF15">
    <property type="entry name" value="TYPE I RESTRICTION ENZYME HINDI ENDONUCLEASE SUBUNIT"/>
    <property type="match status" value="1"/>
</dbReference>